<name>A0A1Q9R1C8_PSEPU</name>
<dbReference type="OrthoDB" id="7014029at2"/>
<dbReference type="AlphaFoldDB" id="A0A1Q9R1C8"/>
<evidence type="ECO:0000313" key="1">
    <source>
        <dbReference type="EMBL" id="OLS61203.1"/>
    </source>
</evidence>
<comment type="caution">
    <text evidence="1">The sequence shown here is derived from an EMBL/GenBank/DDBJ whole genome shotgun (WGS) entry which is preliminary data.</text>
</comment>
<evidence type="ECO:0000313" key="2">
    <source>
        <dbReference type="Proteomes" id="UP000186736"/>
    </source>
</evidence>
<dbReference type="RefSeq" id="WP_075804927.1">
    <property type="nucleotide sequence ID" value="NZ_MKZO01000036.1"/>
</dbReference>
<evidence type="ECO:0008006" key="3">
    <source>
        <dbReference type="Google" id="ProtNLM"/>
    </source>
</evidence>
<dbReference type="PROSITE" id="PS51257">
    <property type="entry name" value="PROKAR_LIPOPROTEIN"/>
    <property type="match status" value="1"/>
</dbReference>
<reference evidence="1 2" key="1">
    <citation type="submission" date="2016-10" db="EMBL/GenBank/DDBJ databases">
        <title>Genome Sequence of Pseudomonas putida GM4FR.</title>
        <authorList>
            <person name="Poehlein A."/>
            <person name="Wemheuer F."/>
            <person name="Hollensteiner J."/>
            <person name="Wemheuer B."/>
        </authorList>
    </citation>
    <scope>NUCLEOTIDE SEQUENCE [LARGE SCALE GENOMIC DNA]</scope>
    <source>
        <strain evidence="1 2">GM4FR</strain>
    </source>
</reference>
<organism evidence="1 2">
    <name type="scientific">Pseudomonas putida</name>
    <name type="common">Arthrobacter siderocapsulatus</name>
    <dbReference type="NCBI Taxonomy" id="303"/>
    <lineage>
        <taxon>Bacteria</taxon>
        <taxon>Pseudomonadati</taxon>
        <taxon>Pseudomonadota</taxon>
        <taxon>Gammaproteobacteria</taxon>
        <taxon>Pseudomonadales</taxon>
        <taxon>Pseudomonadaceae</taxon>
        <taxon>Pseudomonas</taxon>
    </lineage>
</organism>
<proteinExistence type="predicted"/>
<sequence>MRKLALLWSVILLSGCVGITITAPEKQKILSYDDRHLLKQEPEPVISKVVIHNQRREWCGATLWALGLPIPLKLPVCQSFEETSYGVDNRGRAVPLVISRQEMQSPFYGCGPLMGLSAMIHGYKGNIFCGMLP</sequence>
<accession>A0A1Q9R1C8</accession>
<dbReference type="Proteomes" id="UP000186736">
    <property type="component" value="Unassembled WGS sequence"/>
</dbReference>
<dbReference type="EMBL" id="MKZO01000036">
    <property type="protein sequence ID" value="OLS61203.1"/>
    <property type="molecule type" value="Genomic_DNA"/>
</dbReference>
<gene>
    <name evidence="1" type="ORF">PSEMO_41830</name>
</gene>
<protein>
    <recommendedName>
        <fullName evidence="3">Lipoprotein</fullName>
    </recommendedName>
</protein>